<keyword evidence="1" id="KW-0812">Transmembrane</keyword>
<feature type="transmembrane region" description="Helical" evidence="1">
    <location>
        <begin position="22"/>
        <end position="45"/>
    </location>
</feature>
<reference evidence="2 3" key="1">
    <citation type="submission" date="2016-06" db="EMBL/GenBank/DDBJ databases">
        <authorList>
            <person name="Kjaerup R.B."/>
            <person name="Dalgaard T.S."/>
            <person name="Juul-Madsen H.R."/>
        </authorList>
    </citation>
    <scope>NUCLEOTIDE SEQUENCE [LARGE SCALE GENOMIC DNA]</scope>
    <source>
        <strain evidence="2 3">DSM 45097</strain>
    </source>
</reference>
<accession>A0A1C5H1M7</accession>
<evidence type="ECO:0000313" key="3">
    <source>
        <dbReference type="Proteomes" id="UP000198210"/>
    </source>
</evidence>
<keyword evidence="3" id="KW-1185">Reference proteome</keyword>
<sequence>MDEDGVPEAEAEPGAARRGPTWVILALVAAALLVCCCSAAIGLVVSWRAGLLGAG</sequence>
<keyword evidence="1" id="KW-1133">Transmembrane helix</keyword>
<proteinExistence type="predicted"/>
<name>A0A1C5H1M7_9ACTN</name>
<organism evidence="2 3">
    <name type="scientific">Micromonospora siamensis</name>
    <dbReference type="NCBI Taxonomy" id="299152"/>
    <lineage>
        <taxon>Bacteria</taxon>
        <taxon>Bacillati</taxon>
        <taxon>Actinomycetota</taxon>
        <taxon>Actinomycetes</taxon>
        <taxon>Micromonosporales</taxon>
        <taxon>Micromonosporaceae</taxon>
        <taxon>Micromonospora</taxon>
    </lineage>
</organism>
<dbReference type="AlphaFoldDB" id="A0A1C5H1M7"/>
<dbReference type="Proteomes" id="UP000198210">
    <property type="component" value="Chromosome I"/>
</dbReference>
<dbReference type="EMBL" id="LT607751">
    <property type="protein sequence ID" value="SCG39910.1"/>
    <property type="molecule type" value="Genomic_DNA"/>
</dbReference>
<keyword evidence="1" id="KW-0472">Membrane</keyword>
<gene>
    <name evidence="2" type="ORF">GA0074704_0893</name>
</gene>
<evidence type="ECO:0000256" key="1">
    <source>
        <dbReference type="SAM" id="Phobius"/>
    </source>
</evidence>
<protein>
    <submittedName>
        <fullName evidence="2">Uncharacterized protein</fullName>
    </submittedName>
</protein>
<dbReference type="RefSeq" id="WP_157743595.1">
    <property type="nucleotide sequence ID" value="NZ_JBHLYF010000044.1"/>
</dbReference>
<evidence type="ECO:0000313" key="2">
    <source>
        <dbReference type="EMBL" id="SCG39910.1"/>
    </source>
</evidence>